<dbReference type="GO" id="GO:0000160">
    <property type="term" value="P:phosphorelay signal transduction system"/>
    <property type="evidence" value="ECO:0007669"/>
    <property type="project" value="InterPro"/>
</dbReference>
<dbReference type="InterPro" id="IPR000160">
    <property type="entry name" value="GGDEF_dom"/>
</dbReference>
<dbReference type="InterPro" id="IPR001789">
    <property type="entry name" value="Sig_transdc_resp-reg_receiver"/>
</dbReference>
<dbReference type="GO" id="GO:0052621">
    <property type="term" value="F:diguanylate cyclase activity"/>
    <property type="evidence" value="ECO:0007669"/>
    <property type="project" value="UniProtKB-EC"/>
</dbReference>
<dbReference type="Pfam" id="PF00072">
    <property type="entry name" value="Response_reg"/>
    <property type="match status" value="1"/>
</dbReference>
<reference evidence="6 7" key="1">
    <citation type="submission" date="2017-08" db="EMBL/GenBank/DDBJ databases">
        <authorList>
            <person name="de Groot N.N."/>
        </authorList>
    </citation>
    <scope>NUCLEOTIDE SEQUENCE [LARGE SCALE GENOMIC DNA]</scope>
    <source>
        <strain evidence="6 7">HM2</strain>
    </source>
</reference>
<dbReference type="InterPro" id="IPR029787">
    <property type="entry name" value="Nucleotide_cyclase"/>
</dbReference>
<organism evidence="6 7">
    <name type="scientific">Fibrobacter succinogenes</name>
    <name type="common">Bacteroides succinogenes</name>
    <dbReference type="NCBI Taxonomy" id="833"/>
    <lineage>
        <taxon>Bacteria</taxon>
        <taxon>Pseudomonadati</taxon>
        <taxon>Fibrobacterota</taxon>
        <taxon>Fibrobacteria</taxon>
        <taxon>Fibrobacterales</taxon>
        <taxon>Fibrobacteraceae</taxon>
        <taxon>Fibrobacter</taxon>
    </lineage>
</organism>
<dbReference type="GO" id="GO:0043709">
    <property type="term" value="P:cell adhesion involved in single-species biofilm formation"/>
    <property type="evidence" value="ECO:0007669"/>
    <property type="project" value="TreeGrafter"/>
</dbReference>
<dbReference type="PANTHER" id="PTHR45138:SF9">
    <property type="entry name" value="DIGUANYLATE CYCLASE DGCM-RELATED"/>
    <property type="match status" value="1"/>
</dbReference>
<dbReference type="SMART" id="SM00267">
    <property type="entry name" value="GGDEF"/>
    <property type="match status" value="1"/>
</dbReference>
<dbReference type="PANTHER" id="PTHR45138">
    <property type="entry name" value="REGULATORY COMPONENTS OF SENSORY TRANSDUCTION SYSTEM"/>
    <property type="match status" value="1"/>
</dbReference>
<dbReference type="PROSITE" id="PS50887">
    <property type="entry name" value="GGDEF"/>
    <property type="match status" value="1"/>
</dbReference>
<feature type="domain" description="GGDEF" evidence="5">
    <location>
        <begin position="164"/>
        <end position="289"/>
    </location>
</feature>
<evidence type="ECO:0000256" key="2">
    <source>
        <dbReference type="ARBA" id="ARBA00034247"/>
    </source>
</evidence>
<feature type="modified residue" description="4-aspartylphosphate" evidence="3">
    <location>
        <position position="54"/>
    </location>
</feature>
<dbReference type="SMART" id="SM00448">
    <property type="entry name" value="REC"/>
    <property type="match status" value="1"/>
</dbReference>
<dbReference type="EMBL" id="UHJL01000003">
    <property type="protein sequence ID" value="SUQ24724.1"/>
    <property type="molecule type" value="Genomic_DNA"/>
</dbReference>
<dbReference type="PROSITE" id="PS50110">
    <property type="entry name" value="RESPONSE_REGULATORY"/>
    <property type="match status" value="1"/>
</dbReference>
<dbReference type="GO" id="GO:0005886">
    <property type="term" value="C:plasma membrane"/>
    <property type="evidence" value="ECO:0007669"/>
    <property type="project" value="TreeGrafter"/>
</dbReference>
<dbReference type="SUPFAM" id="SSF55073">
    <property type="entry name" value="Nucleotide cyclase"/>
    <property type="match status" value="1"/>
</dbReference>
<keyword evidence="3" id="KW-0597">Phosphoprotein</keyword>
<accession>A0A380S748</accession>
<sequence>MVEEKILIVDDDDVELKRDSDVLKAVGYEVIGCKSGAEALEYLNNNPVELVVLDVNMPNMNGFDVCLNIRKQFPLDDLPIIFLTNQENEASVTQGFQSGASDFVCKSAAPDILLARIGVHLRLARSLRNLREISLTDDLTGAYNRRHAICSLRELFARSKRYGTNFSLIYFDLNGLKKINDQHGHLAGDLLLRSVVNACNKLLRESDMLFRMGGDEFMVICPDTDLKGAFVCAERMQAAVKALTIVDQTVAFAYGTASSAEDYKDMDEMLRSADASMYECKRKMRAERS</sequence>
<dbReference type="EC" id="2.7.7.65" evidence="1"/>
<dbReference type="InterPro" id="IPR050469">
    <property type="entry name" value="Diguanylate_Cyclase"/>
</dbReference>
<dbReference type="Gene3D" id="3.30.70.270">
    <property type="match status" value="1"/>
</dbReference>
<dbReference type="NCBIfam" id="TIGR00254">
    <property type="entry name" value="GGDEF"/>
    <property type="match status" value="1"/>
</dbReference>
<dbReference type="SUPFAM" id="SSF52172">
    <property type="entry name" value="CheY-like"/>
    <property type="match status" value="1"/>
</dbReference>
<gene>
    <name evidence="6" type="ORF">SAMN05661053_2137</name>
</gene>
<dbReference type="Gene3D" id="3.40.50.2300">
    <property type="match status" value="1"/>
</dbReference>
<dbReference type="CDD" id="cd01949">
    <property type="entry name" value="GGDEF"/>
    <property type="match status" value="1"/>
</dbReference>
<dbReference type="InterPro" id="IPR011006">
    <property type="entry name" value="CheY-like_superfamily"/>
</dbReference>
<dbReference type="CDD" id="cd17574">
    <property type="entry name" value="REC_OmpR"/>
    <property type="match status" value="1"/>
</dbReference>
<dbReference type="GO" id="GO:1902201">
    <property type="term" value="P:negative regulation of bacterial-type flagellum-dependent cell motility"/>
    <property type="evidence" value="ECO:0007669"/>
    <property type="project" value="TreeGrafter"/>
</dbReference>
<evidence type="ECO:0000256" key="1">
    <source>
        <dbReference type="ARBA" id="ARBA00012528"/>
    </source>
</evidence>
<comment type="catalytic activity">
    <reaction evidence="2">
        <text>2 GTP = 3',3'-c-di-GMP + 2 diphosphate</text>
        <dbReference type="Rhea" id="RHEA:24898"/>
        <dbReference type="ChEBI" id="CHEBI:33019"/>
        <dbReference type="ChEBI" id="CHEBI:37565"/>
        <dbReference type="ChEBI" id="CHEBI:58805"/>
        <dbReference type="EC" id="2.7.7.65"/>
    </reaction>
</comment>
<dbReference type="Proteomes" id="UP000255423">
    <property type="component" value="Unassembled WGS sequence"/>
</dbReference>
<evidence type="ECO:0000256" key="3">
    <source>
        <dbReference type="PROSITE-ProRule" id="PRU00169"/>
    </source>
</evidence>
<proteinExistence type="predicted"/>
<feature type="domain" description="Response regulatory" evidence="4">
    <location>
        <begin position="5"/>
        <end position="121"/>
    </location>
</feature>
<dbReference type="Pfam" id="PF00990">
    <property type="entry name" value="GGDEF"/>
    <property type="match status" value="1"/>
</dbReference>
<dbReference type="InterPro" id="IPR043128">
    <property type="entry name" value="Rev_trsase/Diguanyl_cyclase"/>
</dbReference>
<evidence type="ECO:0000259" key="5">
    <source>
        <dbReference type="PROSITE" id="PS50887"/>
    </source>
</evidence>
<dbReference type="AlphaFoldDB" id="A0A380S748"/>
<evidence type="ECO:0000313" key="6">
    <source>
        <dbReference type="EMBL" id="SUQ24724.1"/>
    </source>
</evidence>
<evidence type="ECO:0000259" key="4">
    <source>
        <dbReference type="PROSITE" id="PS50110"/>
    </source>
</evidence>
<protein>
    <recommendedName>
        <fullName evidence="1">diguanylate cyclase</fullName>
        <ecNumber evidence="1">2.7.7.65</ecNumber>
    </recommendedName>
</protein>
<evidence type="ECO:0000313" key="7">
    <source>
        <dbReference type="Proteomes" id="UP000255423"/>
    </source>
</evidence>
<dbReference type="RefSeq" id="WP_109573135.1">
    <property type="nucleotide sequence ID" value="NZ_UHJL01000003.1"/>
</dbReference>
<name>A0A380S748_FIBSU</name>